<keyword evidence="1" id="KW-0653">Protein transport</keyword>
<dbReference type="EMBL" id="CAJVPV010043131">
    <property type="protein sequence ID" value="CAG8765132.1"/>
    <property type="molecule type" value="Genomic_DNA"/>
</dbReference>
<comment type="subcellular location">
    <subcellularLocation>
        <location evidence="1">Nucleus</location>
        <location evidence="1">Nucleolus</location>
    </subcellularLocation>
</comment>
<sequence length="205" mass="23483">SQLTIFQLKPDEEAEEFGNLITFISQVAQCYPKETSNFPQQVINLLSEHHQILHPNLRRTMVQGLILLRNKDIIPSITLLSLFYTLFRVRDKQLRDLIYSHIITDIKNSNAKHKNNKLNKTLQGFMYTILQTTNNNNSAENAVAAKKSLDACIELYRKGVWNDAKTVNVIAEACFHSVTKIKVSAIQFFLGTNQENQDDDSDDEK</sequence>
<dbReference type="OrthoDB" id="2196187at2759"/>
<keyword evidence="1" id="KW-0539">Nucleus</keyword>
<dbReference type="InterPro" id="IPR012977">
    <property type="entry name" value="SDA1_N"/>
</dbReference>
<keyword evidence="4" id="KW-1185">Reference proteome</keyword>
<comment type="function">
    <text evidence="1">Required for 60S pre-ribosomal subunits export to the cytoplasm.</text>
</comment>
<proteinExistence type="inferred from homology"/>
<evidence type="ECO:0000313" key="4">
    <source>
        <dbReference type="Proteomes" id="UP000789342"/>
    </source>
</evidence>
<evidence type="ECO:0000259" key="2">
    <source>
        <dbReference type="Pfam" id="PF08158"/>
    </source>
</evidence>
<feature type="non-terminal residue" evidence="3">
    <location>
        <position position="205"/>
    </location>
</feature>
<accession>A0A9N9J6S7</accession>
<dbReference type="PANTHER" id="PTHR12730:SF0">
    <property type="entry name" value="PROTEIN SDA1 HOMOLOG"/>
    <property type="match status" value="1"/>
</dbReference>
<comment type="caution">
    <text evidence="3">The sequence shown here is derived from an EMBL/GenBank/DDBJ whole genome shotgun (WGS) entry which is preliminary data.</text>
</comment>
<evidence type="ECO:0000313" key="3">
    <source>
        <dbReference type="EMBL" id="CAG8765132.1"/>
    </source>
</evidence>
<dbReference type="InterPro" id="IPR027312">
    <property type="entry name" value="Sda1"/>
</dbReference>
<feature type="domain" description="SDA1 N-terminal" evidence="2">
    <location>
        <begin position="23"/>
        <end position="204"/>
    </location>
</feature>
<dbReference type="AlphaFoldDB" id="A0A9N9J6S7"/>
<reference evidence="3" key="1">
    <citation type="submission" date="2021-06" db="EMBL/GenBank/DDBJ databases">
        <authorList>
            <person name="Kallberg Y."/>
            <person name="Tangrot J."/>
            <person name="Rosling A."/>
        </authorList>
    </citation>
    <scope>NUCLEOTIDE SEQUENCE</scope>
    <source>
        <strain evidence="3">CL551</strain>
    </source>
</reference>
<keyword evidence="1" id="KW-0690">Ribosome biogenesis</keyword>
<name>A0A9N9J6S7_9GLOM</name>
<dbReference type="Pfam" id="PF08158">
    <property type="entry name" value="SDA1_HEAT"/>
    <property type="match status" value="1"/>
</dbReference>
<dbReference type="GO" id="GO:0000055">
    <property type="term" value="P:ribosomal large subunit export from nucleus"/>
    <property type="evidence" value="ECO:0007669"/>
    <property type="project" value="UniProtKB-UniRule"/>
</dbReference>
<dbReference type="GO" id="GO:0042273">
    <property type="term" value="P:ribosomal large subunit biogenesis"/>
    <property type="evidence" value="ECO:0007669"/>
    <property type="project" value="UniProtKB-UniRule"/>
</dbReference>
<organism evidence="3 4">
    <name type="scientific">Acaulospora morrowiae</name>
    <dbReference type="NCBI Taxonomy" id="94023"/>
    <lineage>
        <taxon>Eukaryota</taxon>
        <taxon>Fungi</taxon>
        <taxon>Fungi incertae sedis</taxon>
        <taxon>Mucoromycota</taxon>
        <taxon>Glomeromycotina</taxon>
        <taxon>Glomeromycetes</taxon>
        <taxon>Diversisporales</taxon>
        <taxon>Acaulosporaceae</taxon>
        <taxon>Acaulospora</taxon>
    </lineage>
</organism>
<keyword evidence="1" id="KW-0813">Transport</keyword>
<dbReference type="PANTHER" id="PTHR12730">
    <property type="entry name" value="HSDA/SDA1-RELATED"/>
    <property type="match status" value="1"/>
</dbReference>
<dbReference type="Proteomes" id="UP000789342">
    <property type="component" value="Unassembled WGS sequence"/>
</dbReference>
<dbReference type="GO" id="GO:0015031">
    <property type="term" value="P:protein transport"/>
    <property type="evidence" value="ECO:0007669"/>
    <property type="project" value="UniProtKB-KW"/>
</dbReference>
<comment type="similarity">
    <text evidence="1">Belongs to the SDA1 family.</text>
</comment>
<protein>
    <recommendedName>
        <fullName evidence="1">Protein SDA1</fullName>
    </recommendedName>
</protein>
<evidence type="ECO:0000256" key="1">
    <source>
        <dbReference type="RuleBase" id="RU365057"/>
    </source>
</evidence>
<gene>
    <name evidence="3" type="ORF">AMORRO_LOCUS16208</name>
</gene>
<dbReference type="GO" id="GO:0005730">
    <property type="term" value="C:nucleolus"/>
    <property type="evidence" value="ECO:0007669"/>
    <property type="project" value="UniProtKB-SubCell"/>
</dbReference>
<feature type="non-terminal residue" evidence="3">
    <location>
        <position position="1"/>
    </location>
</feature>